<dbReference type="RefSeq" id="WP_188747461.1">
    <property type="nucleotide sequence ID" value="NZ_BMIK01000001.1"/>
</dbReference>
<dbReference type="EMBL" id="BMIK01000001">
    <property type="protein sequence ID" value="GGC17908.1"/>
    <property type="molecule type" value="Genomic_DNA"/>
</dbReference>
<organism evidence="1 2">
    <name type="scientific">Parapedobacter defluvii</name>
    <dbReference type="NCBI Taxonomy" id="2045106"/>
    <lineage>
        <taxon>Bacteria</taxon>
        <taxon>Pseudomonadati</taxon>
        <taxon>Bacteroidota</taxon>
        <taxon>Sphingobacteriia</taxon>
        <taxon>Sphingobacteriales</taxon>
        <taxon>Sphingobacteriaceae</taxon>
        <taxon>Parapedobacter</taxon>
    </lineage>
</organism>
<evidence type="ECO:0000313" key="2">
    <source>
        <dbReference type="Proteomes" id="UP000597338"/>
    </source>
</evidence>
<sequence length="59" mass="6552">MKHQLEELASMFAHLGEADMSLQDLCNVVTNEQPHAVVEDVNDLTPYNSMVSLSLPEPI</sequence>
<gene>
    <name evidence="1" type="ORF">GCM10011386_07340</name>
</gene>
<reference evidence="2" key="1">
    <citation type="journal article" date="2019" name="Int. J. Syst. Evol. Microbiol.">
        <title>The Global Catalogue of Microorganisms (GCM) 10K type strain sequencing project: providing services to taxonomists for standard genome sequencing and annotation.</title>
        <authorList>
            <consortium name="The Broad Institute Genomics Platform"/>
            <consortium name="The Broad Institute Genome Sequencing Center for Infectious Disease"/>
            <person name="Wu L."/>
            <person name="Ma J."/>
        </authorList>
    </citation>
    <scope>NUCLEOTIDE SEQUENCE [LARGE SCALE GENOMIC DNA]</scope>
    <source>
        <strain evidence="2">CGMCC 1.15342</strain>
    </source>
</reference>
<name>A0ABQ1L597_9SPHI</name>
<accession>A0ABQ1L597</accession>
<keyword evidence="2" id="KW-1185">Reference proteome</keyword>
<protein>
    <submittedName>
        <fullName evidence="1">Uncharacterized protein</fullName>
    </submittedName>
</protein>
<evidence type="ECO:0000313" key="1">
    <source>
        <dbReference type="EMBL" id="GGC17908.1"/>
    </source>
</evidence>
<proteinExistence type="predicted"/>
<dbReference type="Proteomes" id="UP000597338">
    <property type="component" value="Unassembled WGS sequence"/>
</dbReference>
<comment type="caution">
    <text evidence="1">The sequence shown here is derived from an EMBL/GenBank/DDBJ whole genome shotgun (WGS) entry which is preliminary data.</text>
</comment>